<dbReference type="PATRIC" id="fig|698760.3.peg.6745"/>
<comment type="caution">
    <text evidence="1">The sequence shown here is derived from an EMBL/GenBank/DDBJ whole genome shotgun (WGS) entry which is preliminary data.</text>
</comment>
<sequence>MGTKRFFATSFDPANENYLLRGTSRSGGPFEYSTDDELERPMAGFLDRAKEQAQRGLTQGKQKLDEVQAQRAGSDLLKKVGAAYYAERRGSGSPDATQRALQALESHIAVNGDAFLRQ</sequence>
<dbReference type="AlphaFoldDB" id="L7EY63"/>
<reference evidence="1 2" key="1">
    <citation type="journal article" date="2011" name="Plasmid">
        <title>Streptomyces turgidiscabies Car8 contains a modular pathogenicity island that shares virulence genes with other actinobacterial plant pathogens.</title>
        <authorList>
            <person name="Huguet-Tapia J.C."/>
            <person name="Badger J.H."/>
            <person name="Loria R."/>
            <person name="Pettis G.S."/>
        </authorList>
    </citation>
    <scope>NUCLEOTIDE SEQUENCE [LARGE SCALE GENOMIC DNA]</scope>
    <source>
        <strain evidence="1 2">Car8</strain>
    </source>
</reference>
<dbReference type="EMBL" id="AEJB01000459">
    <property type="protein sequence ID" value="ELP64368.1"/>
    <property type="molecule type" value="Genomic_DNA"/>
</dbReference>
<proteinExistence type="predicted"/>
<accession>L7EY63</accession>
<gene>
    <name evidence="1" type="ORF">STRTUCAR8_07377</name>
</gene>
<keyword evidence="2" id="KW-1185">Reference proteome</keyword>
<organism evidence="1 2">
    <name type="scientific">Streptomyces turgidiscabies (strain Car8)</name>
    <dbReference type="NCBI Taxonomy" id="698760"/>
    <lineage>
        <taxon>Bacteria</taxon>
        <taxon>Bacillati</taxon>
        <taxon>Actinomycetota</taxon>
        <taxon>Actinomycetes</taxon>
        <taxon>Kitasatosporales</taxon>
        <taxon>Streptomycetaceae</taxon>
        <taxon>Streptomyces</taxon>
    </lineage>
</organism>
<protein>
    <submittedName>
        <fullName evidence="1">Uncharacterized protein</fullName>
    </submittedName>
</protein>
<name>L7EY63_STRT8</name>
<dbReference type="STRING" id="85558.T45_01891"/>
<dbReference type="Proteomes" id="UP000010931">
    <property type="component" value="Unassembled WGS sequence"/>
</dbReference>
<evidence type="ECO:0000313" key="1">
    <source>
        <dbReference type="EMBL" id="ELP64368.1"/>
    </source>
</evidence>
<evidence type="ECO:0000313" key="2">
    <source>
        <dbReference type="Proteomes" id="UP000010931"/>
    </source>
</evidence>